<dbReference type="RefSeq" id="WP_193906583.1">
    <property type="nucleotide sequence ID" value="NZ_PRDL01000001.1"/>
</dbReference>
<keyword evidence="3" id="KW-1185">Reference proteome</keyword>
<evidence type="ECO:0008006" key="4">
    <source>
        <dbReference type="Google" id="ProtNLM"/>
    </source>
</evidence>
<dbReference type="Proteomes" id="UP000652567">
    <property type="component" value="Unassembled WGS sequence"/>
</dbReference>
<name>A0A928UZ52_9GAMM</name>
<organism evidence="2 3">
    <name type="scientific">Cellvibrio polysaccharolyticus</name>
    <dbReference type="NCBI Taxonomy" id="2082724"/>
    <lineage>
        <taxon>Bacteria</taxon>
        <taxon>Pseudomonadati</taxon>
        <taxon>Pseudomonadota</taxon>
        <taxon>Gammaproteobacteria</taxon>
        <taxon>Cellvibrionales</taxon>
        <taxon>Cellvibrionaceae</taxon>
        <taxon>Cellvibrio</taxon>
    </lineage>
</organism>
<evidence type="ECO:0000313" key="3">
    <source>
        <dbReference type="Proteomes" id="UP000652567"/>
    </source>
</evidence>
<keyword evidence="1" id="KW-0732">Signal</keyword>
<protein>
    <recommendedName>
        <fullName evidence="4">HEAT repeat domain-containing protein</fullName>
    </recommendedName>
</protein>
<feature type="signal peptide" evidence="1">
    <location>
        <begin position="1"/>
        <end position="23"/>
    </location>
</feature>
<evidence type="ECO:0000313" key="2">
    <source>
        <dbReference type="EMBL" id="MBE8715891.1"/>
    </source>
</evidence>
<comment type="caution">
    <text evidence="2">The sequence shown here is derived from an EMBL/GenBank/DDBJ whole genome shotgun (WGS) entry which is preliminary data.</text>
</comment>
<sequence>MLKKLLIIVSMLCSALCSLQIQAEESPATWTLEPLVFTLDQNIANDYYLPEAGFREVLQSNLQRRLATSNRLVDMPTADTLKIEVRVNYLRRFPGDLTPFPSSTVTSPNIFFGIRLLRNDEVWKSYRSKEMVAQDATFFGRASIESLTRDAGHLLAVSNTIIKTFNELIPDANIATEPGEEEVKTIVDHYMALKQQVPHYEFQRYIPEEVTDQYLASITSSDRKVRLTTYGKLTRDWMNEPRVYNKIHEQLLQSYATATSKDDIKEIREAMNALASSGMDVYLPFFKEIQTSTADPAIVKQVDDSLKILTRRTRQNAVVHNAKTMHADFDWKTNQNINILKLPETGVRVALLKQIYREKQWDDNLLQAIADELENSAFANAYRSGVNHDVHAWMCIVLGAAENKTHQDLLQRMSEEATSDKVRKHAKENLKKLRKIKV</sequence>
<dbReference type="AlphaFoldDB" id="A0A928UZ52"/>
<feature type="chain" id="PRO_5037229008" description="HEAT repeat domain-containing protein" evidence="1">
    <location>
        <begin position="24"/>
        <end position="438"/>
    </location>
</feature>
<proteinExistence type="predicted"/>
<dbReference type="EMBL" id="PRDL01000001">
    <property type="protein sequence ID" value="MBE8715891.1"/>
    <property type="molecule type" value="Genomic_DNA"/>
</dbReference>
<evidence type="ECO:0000256" key="1">
    <source>
        <dbReference type="SAM" id="SignalP"/>
    </source>
</evidence>
<gene>
    <name evidence="2" type="ORF">C4F51_01645</name>
</gene>
<reference evidence="2" key="1">
    <citation type="submission" date="2018-07" db="EMBL/GenBank/DDBJ databases">
        <title>Genome assembly of strain Ka43.</title>
        <authorList>
            <person name="Kukolya J."/>
            <person name="Nagy I."/>
            <person name="Horvath B."/>
            <person name="Toth A."/>
        </authorList>
    </citation>
    <scope>NUCLEOTIDE SEQUENCE</scope>
    <source>
        <strain evidence="2">KB43</strain>
    </source>
</reference>
<accession>A0A928UZ52</accession>